<reference evidence="3 4" key="1">
    <citation type="submission" date="2015-11" db="EMBL/GenBank/DDBJ databases">
        <title>The genome of Debaryomyces fabryi.</title>
        <authorList>
            <person name="Tafer H."/>
            <person name="Lopandic K."/>
        </authorList>
    </citation>
    <scope>NUCLEOTIDE SEQUENCE [LARGE SCALE GENOMIC DNA]</scope>
    <source>
        <strain evidence="3 4">CBS 789</strain>
    </source>
</reference>
<evidence type="ECO:0000256" key="1">
    <source>
        <dbReference type="SAM" id="MobiDB-lite"/>
    </source>
</evidence>
<dbReference type="EMBL" id="LMYN01000226">
    <property type="protein sequence ID" value="KRZ98700.1"/>
    <property type="molecule type" value="Genomic_DNA"/>
</dbReference>
<keyword evidence="2" id="KW-0812">Transmembrane</keyword>
<dbReference type="Proteomes" id="UP000054251">
    <property type="component" value="Unassembled WGS sequence"/>
</dbReference>
<dbReference type="OrthoDB" id="3784821at2759"/>
<organism evidence="3 4">
    <name type="scientific">Debaryomyces fabryi</name>
    <dbReference type="NCBI Taxonomy" id="58627"/>
    <lineage>
        <taxon>Eukaryota</taxon>
        <taxon>Fungi</taxon>
        <taxon>Dikarya</taxon>
        <taxon>Ascomycota</taxon>
        <taxon>Saccharomycotina</taxon>
        <taxon>Pichiomycetes</taxon>
        <taxon>Debaryomycetaceae</taxon>
        <taxon>Debaryomyces</taxon>
    </lineage>
</organism>
<protein>
    <submittedName>
        <fullName evidence="3">Uncharacterized protein</fullName>
    </submittedName>
</protein>
<name>A0A0V1PR28_9ASCO</name>
<evidence type="ECO:0000256" key="2">
    <source>
        <dbReference type="SAM" id="Phobius"/>
    </source>
</evidence>
<feature type="transmembrane region" description="Helical" evidence="2">
    <location>
        <begin position="59"/>
        <end position="79"/>
    </location>
</feature>
<accession>A0A0V1PR28</accession>
<dbReference type="GeneID" id="26842551"/>
<dbReference type="AlphaFoldDB" id="A0A0V1PR28"/>
<proteinExistence type="predicted"/>
<keyword evidence="2" id="KW-0472">Membrane</keyword>
<keyword evidence="4" id="KW-1185">Reference proteome</keyword>
<evidence type="ECO:0000313" key="4">
    <source>
        <dbReference type="Proteomes" id="UP000054251"/>
    </source>
</evidence>
<dbReference type="RefSeq" id="XP_015464803.1">
    <property type="nucleotide sequence ID" value="XM_015614371.1"/>
</dbReference>
<evidence type="ECO:0000313" key="3">
    <source>
        <dbReference type="EMBL" id="KRZ98700.1"/>
    </source>
</evidence>
<feature type="region of interest" description="Disordered" evidence="1">
    <location>
        <begin position="1"/>
        <end position="31"/>
    </location>
</feature>
<keyword evidence="2" id="KW-1133">Transmembrane helix</keyword>
<gene>
    <name evidence="3" type="ORF">AC631_05542</name>
</gene>
<comment type="caution">
    <text evidence="3">The sequence shown here is derived from an EMBL/GenBank/DDBJ whole genome shotgun (WGS) entry which is preliminary data.</text>
</comment>
<sequence>MSSKPSKFDNSPFHREGKLAYIKPKPKPKSKDSEFIQELVETGRANWKKAPKAVKTRYYGIYMIMFSIPVILIPSYEIYRRLEGKSTKKVQEGELLEGNEVRRFDEVEKWQVEKNSLMYKIFGRDFFLDGFTSKTMNPEKSNEKNSK</sequence>